<dbReference type="EMBL" id="HAAD01000751">
    <property type="protein sequence ID" value="CDG66983.1"/>
    <property type="molecule type" value="mRNA"/>
</dbReference>
<dbReference type="SMART" id="SM00668">
    <property type="entry name" value="CTLH"/>
    <property type="match status" value="1"/>
</dbReference>
<dbReference type="PROSITE" id="PS50897">
    <property type="entry name" value="CTLH"/>
    <property type="match status" value="1"/>
</dbReference>
<dbReference type="InterPro" id="IPR024964">
    <property type="entry name" value="CTLH/CRA"/>
</dbReference>
<dbReference type="Pfam" id="PF10607">
    <property type="entry name" value="CTLH"/>
    <property type="match status" value="1"/>
</dbReference>
<evidence type="ECO:0000259" key="1">
    <source>
        <dbReference type="PROSITE" id="PS50897"/>
    </source>
</evidence>
<dbReference type="SMART" id="SM00757">
    <property type="entry name" value="CRA"/>
    <property type="match status" value="1"/>
</dbReference>
<dbReference type="Pfam" id="PF08513">
    <property type="entry name" value="LisH"/>
    <property type="match status" value="1"/>
</dbReference>
<dbReference type="InterPro" id="IPR006595">
    <property type="entry name" value="CTLH_C"/>
</dbReference>
<dbReference type="InterPro" id="IPR013144">
    <property type="entry name" value="CRA_dom"/>
</dbReference>
<sequence>MYSFLHRINAAMANNEADKTNSLKSNQKNPVFDTLDRVQINRIIMNYLTMEGFKEAAEKFRIESGVEPDHSLEQLDYRIYIRDAVQNGKIDEAIDLTNALNPEILDNQPSLYFHLQQQKLIELIREKNLEGALIFSQNVLAELCMEKEEFLDDLEKTMTLLAYEDTGKCPYGELLSFSQRQKVASELNAVILDTNHQETLPKIAGILKLLLWSQNELDKKKVKYPQMTDIVNCTLKNIDDEKNPATTLAL</sequence>
<gene>
    <name evidence="2" type="primary">C20orf11</name>
</gene>
<dbReference type="OrthoDB" id="2415936at2759"/>
<dbReference type="PROSITE" id="PS50896">
    <property type="entry name" value="LISH"/>
    <property type="match status" value="1"/>
</dbReference>
<dbReference type="InterPro" id="IPR050618">
    <property type="entry name" value="Ubq-SigPath_Reg"/>
</dbReference>
<name>T2M3X2_HYDVU</name>
<proteinExistence type="evidence at transcript level"/>
<evidence type="ECO:0000313" key="2">
    <source>
        <dbReference type="EMBL" id="CDG66983.1"/>
    </source>
</evidence>
<protein>
    <submittedName>
        <fullName evidence="2">Protein C20orf11</fullName>
    </submittedName>
</protein>
<dbReference type="InterPro" id="IPR006594">
    <property type="entry name" value="LisH"/>
</dbReference>
<dbReference type="AlphaFoldDB" id="T2M3X2"/>
<accession>T2M3X2</accession>
<dbReference type="PANTHER" id="PTHR12864">
    <property type="entry name" value="RAN BINDING PROTEIN 9-RELATED"/>
    <property type="match status" value="1"/>
</dbReference>
<dbReference type="SMART" id="SM00667">
    <property type="entry name" value="LisH"/>
    <property type="match status" value="1"/>
</dbReference>
<organism evidence="2">
    <name type="scientific">Hydra vulgaris</name>
    <name type="common">Hydra</name>
    <name type="synonym">Hydra attenuata</name>
    <dbReference type="NCBI Taxonomy" id="6087"/>
    <lineage>
        <taxon>Eukaryota</taxon>
        <taxon>Metazoa</taxon>
        <taxon>Cnidaria</taxon>
        <taxon>Hydrozoa</taxon>
        <taxon>Hydroidolina</taxon>
        <taxon>Anthoathecata</taxon>
        <taxon>Aplanulata</taxon>
        <taxon>Hydridae</taxon>
        <taxon>Hydra</taxon>
    </lineage>
</organism>
<reference evidence="2" key="1">
    <citation type="journal article" date="2013" name="Genome Biol. Evol.">
        <title>Punctuated emergences of genetic and phenotypic innovations in eumetazoan, bilaterian, euteleostome, and hominidae ancestors.</title>
        <authorList>
            <person name="Wenger Y."/>
            <person name="Galliot B."/>
        </authorList>
    </citation>
    <scope>NUCLEOTIDE SEQUENCE</scope>
    <source>
        <tissue evidence="2">Whole animals</tissue>
    </source>
</reference>
<feature type="domain" description="CTLH" evidence="1">
    <location>
        <begin position="74"/>
        <end position="131"/>
    </location>
</feature>